<dbReference type="CDD" id="cd08044">
    <property type="entry name" value="TAF5_NTD2"/>
    <property type="match status" value="1"/>
</dbReference>
<dbReference type="GO" id="GO:0016251">
    <property type="term" value="F:RNA polymerase II general transcription initiation factor activity"/>
    <property type="evidence" value="ECO:0007669"/>
    <property type="project" value="TreeGrafter"/>
</dbReference>
<dbReference type="PROSITE" id="PS50082">
    <property type="entry name" value="WD_REPEATS_2"/>
    <property type="match status" value="6"/>
</dbReference>
<reference evidence="12" key="2">
    <citation type="submission" date="2025-09" db="UniProtKB">
        <authorList>
            <consortium name="Ensembl"/>
        </authorList>
    </citation>
    <scope>IDENTIFICATION</scope>
</reference>
<dbReference type="InterPro" id="IPR007582">
    <property type="entry name" value="TFIID_NTD2"/>
</dbReference>
<keyword evidence="6" id="KW-0804">Transcription</keyword>
<feature type="region of interest" description="Disordered" evidence="10">
    <location>
        <begin position="1"/>
        <end position="59"/>
    </location>
</feature>
<feature type="domain" description="TFIID subunit TAF5 NTD2" evidence="11">
    <location>
        <begin position="165"/>
        <end position="293"/>
    </location>
</feature>
<dbReference type="GO" id="GO:0005669">
    <property type="term" value="C:transcription factor TFIID complex"/>
    <property type="evidence" value="ECO:0007669"/>
    <property type="project" value="TreeGrafter"/>
</dbReference>
<feature type="compositionally biased region" description="Acidic residues" evidence="10">
    <location>
        <begin position="341"/>
        <end position="351"/>
    </location>
</feature>
<dbReference type="PROSITE" id="PS00678">
    <property type="entry name" value="WD_REPEATS_1"/>
    <property type="match status" value="2"/>
</dbReference>
<feature type="repeat" description="WD" evidence="9">
    <location>
        <begin position="579"/>
        <end position="620"/>
    </location>
</feature>
<sequence length="755" mass="83568">QFILKMAAVQSGQSETEEEKEIQPETSNDGSRTDGRPPAGSPGVPAPSPGAVKPSAPGEEETLRAVLRFLQKNNLSESVEILRREAGLPDEPEDQTGSESSGTGSGGQEAGGGVGDAGSLLSRVSAAPTPAAATVAAPPPPPSKVGAGDDRPDVNVVLSAYSQQGDPVLYDVYYSGLKKFIESVLDCHRAELSQVFYPLFVHMYLELVYNNHEAESKAFFEKFSGDQECYYADDLRILSSLSKKEHMRGNETLLDFRTSKFVLRISRDSYQLLKRHLQERQNNQIWTIIQEHLYIDIFDGMPRSKSQIDAMSGSLAGEAKRDSNKAKVFYGLLKEPEIEVPLDDEDEEVENEEGKPKKKKPKKDSLGNKSKKQDPNAPQQNRIPLPELKDSDKLDKIMNLKEATKRVRLGRDTLPSICFYSFLNAYQGLTAVDFTDDSSLIAGGYADSTVRVWSVTPKKLRRVKSAADLSLIDKESDDVLERIMDEKTASESKILHGHSGPVYGISFSPDRNYLLSCSEDGTVRLWSLQTFTCLVGYKGHNYPVWDTQFSPYGYYFISGGHDRVARLWATDHYQPLRMFAGHLADITCTRFHPNSNYVATGSSDRTIRLWDVLTGNCVRILTGHKGPIHAIAFSPNGKFMASGATDGRVLLWDIGHGIMIGDLKGHTDAIYTLKFSRDGEILASGSMDNTVRLWDAFKAFDELETDDFTATTGHIHLPENSQELLLGTYLTKATPVIHLHFTRRNLLLAAGAYNP</sequence>
<evidence type="ECO:0000256" key="9">
    <source>
        <dbReference type="PROSITE-ProRule" id="PRU00221"/>
    </source>
</evidence>
<feature type="repeat" description="WD" evidence="9">
    <location>
        <begin position="537"/>
        <end position="578"/>
    </location>
</feature>
<feature type="repeat" description="WD" evidence="9">
    <location>
        <begin position="663"/>
        <end position="695"/>
    </location>
</feature>
<dbReference type="PANTHER" id="PTHR19879:SF4">
    <property type="entry name" value="TRANSCRIPTION INITIATION FACTOR TFIID SUBUNIT 5"/>
    <property type="match status" value="1"/>
</dbReference>
<dbReference type="SUPFAM" id="SSF160897">
    <property type="entry name" value="Taf5 N-terminal domain-like"/>
    <property type="match status" value="1"/>
</dbReference>
<dbReference type="InterPro" id="IPR001680">
    <property type="entry name" value="WD40_rpt"/>
</dbReference>
<dbReference type="InterPro" id="IPR020472">
    <property type="entry name" value="WD40_PAC1"/>
</dbReference>
<evidence type="ECO:0000256" key="6">
    <source>
        <dbReference type="ARBA" id="ARBA00023163"/>
    </source>
</evidence>
<name>A0A8C5AP90_GADMO</name>
<dbReference type="PROSITE" id="PS50896">
    <property type="entry name" value="LISH"/>
    <property type="match status" value="1"/>
</dbReference>
<evidence type="ECO:0000256" key="7">
    <source>
        <dbReference type="ARBA" id="ARBA00023242"/>
    </source>
</evidence>
<feature type="repeat" description="WD" evidence="9">
    <location>
        <begin position="422"/>
        <end position="463"/>
    </location>
</feature>
<dbReference type="PANTHER" id="PTHR19879">
    <property type="entry name" value="TRANSCRIPTION INITIATION FACTOR TFIID"/>
    <property type="match status" value="1"/>
</dbReference>
<dbReference type="InterPro" id="IPR015943">
    <property type="entry name" value="WD40/YVTN_repeat-like_dom_sf"/>
</dbReference>
<dbReference type="SUPFAM" id="SSF50978">
    <property type="entry name" value="WD40 repeat-like"/>
    <property type="match status" value="1"/>
</dbReference>
<dbReference type="InterPro" id="IPR006594">
    <property type="entry name" value="LisH"/>
</dbReference>
<evidence type="ECO:0000256" key="8">
    <source>
        <dbReference type="ARBA" id="ARBA00044130"/>
    </source>
</evidence>
<evidence type="ECO:0000256" key="1">
    <source>
        <dbReference type="ARBA" id="ARBA00004123"/>
    </source>
</evidence>
<organism evidence="12 13">
    <name type="scientific">Gadus morhua</name>
    <name type="common">Atlantic cod</name>
    <dbReference type="NCBI Taxonomy" id="8049"/>
    <lineage>
        <taxon>Eukaryota</taxon>
        <taxon>Metazoa</taxon>
        <taxon>Chordata</taxon>
        <taxon>Craniata</taxon>
        <taxon>Vertebrata</taxon>
        <taxon>Euteleostomi</taxon>
        <taxon>Actinopterygii</taxon>
        <taxon>Neopterygii</taxon>
        <taxon>Teleostei</taxon>
        <taxon>Neoteleostei</taxon>
        <taxon>Acanthomorphata</taxon>
        <taxon>Zeiogadaria</taxon>
        <taxon>Gadariae</taxon>
        <taxon>Gadiformes</taxon>
        <taxon>Gadoidei</taxon>
        <taxon>Gadidae</taxon>
        <taxon>Gadus</taxon>
    </lineage>
</organism>
<evidence type="ECO:0000313" key="12">
    <source>
        <dbReference type="Ensembl" id="ENSGMOP00000033494.1"/>
    </source>
</evidence>
<keyword evidence="13" id="KW-1185">Reference proteome</keyword>
<protein>
    <recommendedName>
        <fullName evidence="8">Transcription initiation factor TFIID subunit 5</fullName>
    </recommendedName>
</protein>
<feature type="repeat" description="WD" evidence="9">
    <location>
        <begin position="621"/>
        <end position="654"/>
    </location>
</feature>
<feature type="compositionally biased region" description="Low complexity" evidence="10">
    <location>
        <begin position="37"/>
        <end position="57"/>
    </location>
</feature>
<evidence type="ECO:0000256" key="4">
    <source>
        <dbReference type="ARBA" id="ARBA00022737"/>
    </source>
</evidence>
<comment type="subcellular location">
    <subcellularLocation>
        <location evidence="1">Nucleus</location>
    </subcellularLocation>
</comment>
<gene>
    <name evidence="12" type="primary">TAF5</name>
</gene>
<dbReference type="Gene3D" id="2.130.10.10">
    <property type="entry name" value="YVTN repeat-like/Quinoprotein amine dehydrogenase"/>
    <property type="match status" value="2"/>
</dbReference>
<dbReference type="PROSITE" id="PS50294">
    <property type="entry name" value="WD_REPEATS_REGION"/>
    <property type="match status" value="5"/>
</dbReference>
<evidence type="ECO:0000256" key="2">
    <source>
        <dbReference type="ARBA" id="ARBA00009435"/>
    </source>
</evidence>
<keyword evidence="7" id="KW-0539">Nucleus</keyword>
<feature type="region of interest" description="Disordered" evidence="10">
    <location>
        <begin position="341"/>
        <end position="389"/>
    </location>
</feature>
<evidence type="ECO:0000313" key="13">
    <source>
        <dbReference type="Proteomes" id="UP000694546"/>
    </source>
</evidence>
<dbReference type="Pfam" id="PF00400">
    <property type="entry name" value="WD40"/>
    <property type="match status" value="6"/>
</dbReference>
<evidence type="ECO:0000256" key="5">
    <source>
        <dbReference type="ARBA" id="ARBA00023015"/>
    </source>
</evidence>
<evidence type="ECO:0000256" key="3">
    <source>
        <dbReference type="ARBA" id="ARBA00022574"/>
    </source>
</evidence>
<evidence type="ECO:0000259" key="11">
    <source>
        <dbReference type="Pfam" id="PF04494"/>
    </source>
</evidence>
<dbReference type="Ensembl" id="ENSGMOT00000050832.1">
    <property type="protein sequence ID" value="ENSGMOP00000033494.1"/>
    <property type="gene ID" value="ENSGMOG00000004274.2"/>
</dbReference>
<proteinExistence type="inferred from homology"/>
<dbReference type="SMART" id="SM00320">
    <property type="entry name" value="WD40"/>
    <property type="match status" value="6"/>
</dbReference>
<feature type="compositionally biased region" description="Basic and acidic residues" evidence="10">
    <location>
        <begin position="363"/>
        <end position="374"/>
    </location>
</feature>
<keyword evidence="4" id="KW-0677">Repeat</keyword>
<dbReference type="InterPro" id="IPR037264">
    <property type="entry name" value="TFIID_NTD2_sf"/>
</dbReference>
<feature type="compositionally biased region" description="Low complexity" evidence="10">
    <location>
        <begin position="117"/>
        <end position="136"/>
    </location>
</feature>
<keyword evidence="5" id="KW-0805">Transcription regulation</keyword>
<comment type="similarity">
    <text evidence="2">Belongs to the WD repeat TAF5 family.</text>
</comment>
<feature type="repeat" description="WD" evidence="9">
    <location>
        <begin position="495"/>
        <end position="530"/>
    </location>
</feature>
<reference evidence="12" key="1">
    <citation type="submission" date="2025-08" db="UniProtKB">
        <authorList>
            <consortium name="Ensembl"/>
        </authorList>
    </citation>
    <scope>IDENTIFICATION</scope>
</reference>
<dbReference type="CDD" id="cd00200">
    <property type="entry name" value="WD40"/>
    <property type="match status" value="1"/>
</dbReference>
<dbReference type="InterPro" id="IPR036322">
    <property type="entry name" value="WD40_repeat_dom_sf"/>
</dbReference>
<dbReference type="FunFam" id="2.130.10.10:FF:000243">
    <property type="entry name" value="Transcription initiation factor TFIID subunit 5"/>
    <property type="match status" value="1"/>
</dbReference>
<dbReference type="GeneTree" id="ENSGT00940000153342"/>
<dbReference type="AlphaFoldDB" id="A0A8C5AP90"/>
<dbReference type="Proteomes" id="UP000694546">
    <property type="component" value="Chromosome 3"/>
</dbReference>
<dbReference type="SMART" id="SM00667">
    <property type="entry name" value="LisH"/>
    <property type="match status" value="1"/>
</dbReference>
<dbReference type="Pfam" id="PF04494">
    <property type="entry name" value="TFIID_NTD2"/>
    <property type="match status" value="1"/>
</dbReference>
<dbReference type="PRINTS" id="PR00320">
    <property type="entry name" value="GPROTEINBRPT"/>
</dbReference>
<feature type="compositionally biased region" description="Gly residues" evidence="10">
    <location>
        <begin position="103"/>
        <end position="116"/>
    </location>
</feature>
<accession>A0A8C5AP90</accession>
<dbReference type="GO" id="GO:0006367">
    <property type="term" value="P:transcription initiation at RNA polymerase II promoter"/>
    <property type="evidence" value="ECO:0007669"/>
    <property type="project" value="TreeGrafter"/>
</dbReference>
<evidence type="ECO:0000256" key="10">
    <source>
        <dbReference type="SAM" id="MobiDB-lite"/>
    </source>
</evidence>
<keyword evidence="3 9" id="KW-0853">WD repeat</keyword>
<dbReference type="Gene3D" id="1.25.40.500">
    <property type="entry name" value="TFIID subunit TAF5, NTD2 domain"/>
    <property type="match status" value="1"/>
</dbReference>
<feature type="region of interest" description="Disordered" evidence="10">
    <location>
        <begin position="85"/>
        <end position="151"/>
    </location>
</feature>
<dbReference type="InterPro" id="IPR019775">
    <property type="entry name" value="WD40_repeat_CS"/>
</dbReference>